<dbReference type="Proteomes" id="UP001597438">
    <property type="component" value="Unassembled WGS sequence"/>
</dbReference>
<feature type="coiled-coil region" evidence="6">
    <location>
        <begin position="28"/>
        <end position="58"/>
    </location>
</feature>
<comment type="catalytic activity">
    <reaction evidence="1">
        <text>ATP + protein L-histidine = ADP + protein N-phospho-L-histidine.</text>
        <dbReference type="EC" id="2.7.13.3"/>
    </reaction>
</comment>
<dbReference type="PROSITE" id="PS50109">
    <property type="entry name" value="HIS_KIN"/>
    <property type="match status" value="1"/>
</dbReference>
<dbReference type="SUPFAM" id="SSF55785">
    <property type="entry name" value="PYP-like sensor domain (PAS domain)"/>
    <property type="match status" value="4"/>
</dbReference>
<keyword evidence="6" id="KW-0175">Coiled coil</keyword>
<dbReference type="CDD" id="cd00075">
    <property type="entry name" value="HATPase"/>
    <property type="match status" value="1"/>
</dbReference>
<dbReference type="RefSeq" id="WP_251741139.1">
    <property type="nucleotide sequence ID" value="NZ_JBHUOJ010000039.1"/>
</dbReference>
<evidence type="ECO:0000256" key="3">
    <source>
        <dbReference type="ARBA" id="ARBA00022553"/>
    </source>
</evidence>
<dbReference type="InterPro" id="IPR036890">
    <property type="entry name" value="HATPase_C_sf"/>
</dbReference>
<accession>A0ABW5X8G4</accession>
<dbReference type="PRINTS" id="PR00344">
    <property type="entry name" value="BCTRLSENSOR"/>
</dbReference>
<feature type="domain" description="PAC" evidence="9">
    <location>
        <begin position="141"/>
        <end position="193"/>
    </location>
</feature>
<evidence type="ECO:0000313" key="11">
    <source>
        <dbReference type="Proteomes" id="UP001597438"/>
    </source>
</evidence>
<dbReference type="InterPro" id="IPR013655">
    <property type="entry name" value="PAS_fold_3"/>
</dbReference>
<feature type="coiled-coil region" evidence="6">
    <location>
        <begin position="433"/>
        <end position="471"/>
    </location>
</feature>
<dbReference type="NCBIfam" id="TIGR00229">
    <property type="entry name" value="sensory_box"/>
    <property type="match status" value="3"/>
</dbReference>
<dbReference type="SMART" id="SM00086">
    <property type="entry name" value="PAC"/>
    <property type="match status" value="4"/>
</dbReference>
<dbReference type="InterPro" id="IPR003594">
    <property type="entry name" value="HATPase_dom"/>
</dbReference>
<dbReference type="EC" id="2.7.13.3" evidence="2"/>
<evidence type="ECO:0000256" key="4">
    <source>
        <dbReference type="ARBA" id="ARBA00022679"/>
    </source>
</evidence>
<reference evidence="11" key="1">
    <citation type="journal article" date="2019" name="Int. J. Syst. Evol. Microbiol.">
        <title>The Global Catalogue of Microorganisms (GCM) 10K type strain sequencing project: providing services to taxonomists for standard genome sequencing and annotation.</title>
        <authorList>
            <consortium name="The Broad Institute Genomics Platform"/>
            <consortium name="The Broad Institute Genome Sequencing Center for Infectious Disease"/>
            <person name="Wu L."/>
            <person name="Ma J."/>
        </authorList>
    </citation>
    <scope>NUCLEOTIDE SEQUENCE [LARGE SCALE GENOMIC DNA]</scope>
    <source>
        <strain evidence="11">KCTC 52925</strain>
    </source>
</reference>
<dbReference type="InterPro" id="IPR001610">
    <property type="entry name" value="PAC"/>
</dbReference>
<dbReference type="InterPro" id="IPR035965">
    <property type="entry name" value="PAS-like_dom_sf"/>
</dbReference>
<sequence length="896" mass="104063">MENDLPIKNNKELTDQLLMANNELKHQGQLLENEISLHKDTLENLQETTDKLKITQREKKSLFDSEKRFRFLLESTTTITYTCEAEVPYGAIFISENVNKLTGYTPKDYIQDPNFWASNIHPDDKERVISGLSKLFTEGHHKHEYRWKYKNGEYHWMSDELHLIYNEQGKPIEMVGNWIDISEVKEGEAKISEVNRKLSLAVRAGGVGIWQYDLVTNEMKWDDQMYNIYGLTPGTFDNVYELWQQGLHPEDRARCNDDVNVAMLGNKNINTEFRIIWPDKSVHHIRRLAIIERDKVGKPITMIGTNWDITKIKQKEDSLQLNIKEVSDYKHALDESAIVAITDQKGIIKSVNDNFCKISKYSREELIGQDHRIINSGFHTKEFIRDLWTTIAGGNVWKGELKNKAKDCSIYWVDTTIVPFLNEQSKPYQYLVIREDITKKKQLEDQIKQFNIELEQKIEVRTQELTESEDRFRNLFANAPESSLVLDLITFKFEKVNKNAIKLFKYSAKEFIEKGPVDISPKFQPDGSLSEEKAKRYIEKAMQGERVSFEWMHCDANKKNISCEVHLASMPESKTPTIYASIVDITERKEIREKIKEQYKKLAFQNEEKQKRAEELIIANKELAFQNGEKQKRAEELIIANKELAFQNHETEIRAEELNITNKELQKTNHELDRFVYSASHDLRSPLKSLLGLSDLIKEDMDQDNIIQLEQMDMMKKSILKLDNFIEDILLYSSNARTEVELEEMNFKEIFQGILKKHEYLDGAKEIKLEGDISQDRKFISDKKRIIVVLNNLLVNALKYKDPSKVNQVVTVTIKYNKDKATICVKDNGIGIGPKDKEKIFEMFYRATKVSKGSGLGLYIVKETLDKLKGTIKVESELGEGTRFIVSIPNQLPVLN</sequence>
<dbReference type="EMBL" id="JBHUOJ010000039">
    <property type="protein sequence ID" value="MFD2835370.1"/>
    <property type="molecule type" value="Genomic_DNA"/>
</dbReference>
<keyword evidence="11" id="KW-1185">Reference proteome</keyword>
<feature type="domain" description="PAS" evidence="8">
    <location>
        <begin position="65"/>
        <end position="139"/>
    </location>
</feature>
<dbReference type="InterPro" id="IPR036097">
    <property type="entry name" value="HisK_dim/P_sf"/>
</dbReference>
<comment type="caution">
    <text evidence="10">The sequence shown here is derived from an EMBL/GenBank/DDBJ whole genome shotgun (WGS) entry which is preliminary data.</text>
</comment>
<dbReference type="Pfam" id="PF00512">
    <property type="entry name" value="HisKA"/>
    <property type="match status" value="1"/>
</dbReference>
<dbReference type="InterPro" id="IPR052162">
    <property type="entry name" value="Sensor_kinase/Photoreceptor"/>
</dbReference>
<dbReference type="CDD" id="cd00130">
    <property type="entry name" value="PAS"/>
    <property type="match status" value="3"/>
</dbReference>
<dbReference type="Gene3D" id="2.10.70.100">
    <property type="match status" value="1"/>
</dbReference>
<evidence type="ECO:0000259" key="9">
    <source>
        <dbReference type="PROSITE" id="PS50113"/>
    </source>
</evidence>
<dbReference type="InterPro" id="IPR005467">
    <property type="entry name" value="His_kinase_dom"/>
</dbReference>
<dbReference type="Pfam" id="PF08447">
    <property type="entry name" value="PAS_3"/>
    <property type="match status" value="2"/>
</dbReference>
<dbReference type="InterPro" id="IPR000014">
    <property type="entry name" value="PAS"/>
</dbReference>
<dbReference type="PROSITE" id="PS50112">
    <property type="entry name" value="PAS"/>
    <property type="match status" value="3"/>
</dbReference>
<dbReference type="SUPFAM" id="SSF47384">
    <property type="entry name" value="Homodimeric domain of signal transducing histidine kinase"/>
    <property type="match status" value="1"/>
</dbReference>
<evidence type="ECO:0000259" key="7">
    <source>
        <dbReference type="PROSITE" id="PS50109"/>
    </source>
</evidence>
<dbReference type="SMART" id="SM00388">
    <property type="entry name" value="HisKA"/>
    <property type="match status" value="1"/>
</dbReference>
<dbReference type="InterPro" id="IPR004358">
    <property type="entry name" value="Sig_transdc_His_kin-like_C"/>
</dbReference>
<evidence type="ECO:0000256" key="2">
    <source>
        <dbReference type="ARBA" id="ARBA00012438"/>
    </source>
</evidence>
<keyword evidence="5" id="KW-0418">Kinase</keyword>
<keyword evidence="4" id="KW-0808">Transferase</keyword>
<evidence type="ECO:0000256" key="1">
    <source>
        <dbReference type="ARBA" id="ARBA00000085"/>
    </source>
</evidence>
<dbReference type="InterPro" id="IPR003661">
    <property type="entry name" value="HisK_dim/P_dom"/>
</dbReference>
<dbReference type="Gene3D" id="3.30.565.10">
    <property type="entry name" value="Histidine kinase-like ATPase, C-terminal domain"/>
    <property type="match status" value="1"/>
</dbReference>
<feature type="domain" description="PAS" evidence="8">
    <location>
        <begin position="468"/>
        <end position="545"/>
    </location>
</feature>
<dbReference type="SMART" id="SM00387">
    <property type="entry name" value="HATPase_c"/>
    <property type="match status" value="1"/>
</dbReference>
<name>A0ABW5X8G4_9FLAO</name>
<dbReference type="PANTHER" id="PTHR43304">
    <property type="entry name" value="PHYTOCHROME-LIKE PROTEIN CPH1"/>
    <property type="match status" value="1"/>
</dbReference>
<protein>
    <recommendedName>
        <fullName evidence="2">histidine kinase</fullName>
        <ecNumber evidence="2">2.7.13.3</ecNumber>
    </recommendedName>
</protein>
<evidence type="ECO:0000256" key="5">
    <source>
        <dbReference type="ARBA" id="ARBA00022777"/>
    </source>
</evidence>
<feature type="domain" description="PAC" evidence="9">
    <location>
        <begin position="397"/>
        <end position="449"/>
    </location>
</feature>
<feature type="domain" description="PAS" evidence="8">
    <location>
        <begin position="325"/>
        <end position="369"/>
    </location>
</feature>
<dbReference type="Pfam" id="PF02518">
    <property type="entry name" value="HATPase_c"/>
    <property type="match status" value="1"/>
</dbReference>
<feature type="coiled-coil region" evidence="6">
    <location>
        <begin position="639"/>
        <end position="668"/>
    </location>
</feature>
<gene>
    <name evidence="10" type="ORF">ACFSYS_18910</name>
</gene>
<evidence type="ECO:0000313" key="10">
    <source>
        <dbReference type="EMBL" id="MFD2835370.1"/>
    </source>
</evidence>
<organism evidence="10 11">
    <name type="scientific">Christiangramia antarctica</name>
    <dbReference type="NCBI Taxonomy" id="2058158"/>
    <lineage>
        <taxon>Bacteria</taxon>
        <taxon>Pseudomonadati</taxon>
        <taxon>Bacteroidota</taxon>
        <taxon>Flavobacteriia</taxon>
        <taxon>Flavobacteriales</taxon>
        <taxon>Flavobacteriaceae</taxon>
        <taxon>Christiangramia</taxon>
    </lineage>
</organism>
<dbReference type="Gene3D" id="3.30.450.20">
    <property type="entry name" value="PAS domain"/>
    <property type="match status" value="4"/>
</dbReference>
<proteinExistence type="predicted"/>
<dbReference type="InterPro" id="IPR000700">
    <property type="entry name" value="PAS-assoc_C"/>
</dbReference>
<dbReference type="PANTHER" id="PTHR43304:SF1">
    <property type="entry name" value="PAC DOMAIN-CONTAINING PROTEIN"/>
    <property type="match status" value="1"/>
</dbReference>
<dbReference type="Pfam" id="PF13426">
    <property type="entry name" value="PAS_9"/>
    <property type="match status" value="2"/>
</dbReference>
<feature type="domain" description="PAC" evidence="9">
    <location>
        <begin position="269"/>
        <end position="321"/>
    </location>
</feature>
<dbReference type="SUPFAM" id="SSF55874">
    <property type="entry name" value="ATPase domain of HSP90 chaperone/DNA topoisomerase II/histidine kinase"/>
    <property type="match status" value="1"/>
</dbReference>
<keyword evidence="3" id="KW-0597">Phosphoprotein</keyword>
<dbReference type="Gene3D" id="1.10.287.130">
    <property type="match status" value="1"/>
</dbReference>
<dbReference type="SMART" id="SM00091">
    <property type="entry name" value="PAS"/>
    <property type="match status" value="4"/>
</dbReference>
<dbReference type="CDD" id="cd00082">
    <property type="entry name" value="HisKA"/>
    <property type="match status" value="1"/>
</dbReference>
<evidence type="ECO:0000256" key="6">
    <source>
        <dbReference type="SAM" id="Coils"/>
    </source>
</evidence>
<evidence type="ECO:0000259" key="8">
    <source>
        <dbReference type="PROSITE" id="PS50112"/>
    </source>
</evidence>
<feature type="domain" description="Histidine kinase" evidence="7">
    <location>
        <begin position="678"/>
        <end position="892"/>
    </location>
</feature>
<dbReference type="PROSITE" id="PS50113">
    <property type="entry name" value="PAC"/>
    <property type="match status" value="3"/>
</dbReference>